<feature type="region of interest" description="Disordered" evidence="1">
    <location>
        <begin position="77"/>
        <end position="98"/>
    </location>
</feature>
<reference evidence="3 4" key="1">
    <citation type="submission" date="2018-05" db="EMBL/GenBank/DDBJ databases">
        <title>Genomic Encyclopedia of Type Strains, Phase IV (KMG-IV): sequencing the most valuable type-strain genomes for metagenomic binning, comparative biology and taxonomic classification.</title>
        <authorList>
            <person name="Goeker M."/>
        </authorList>
    </citation>
    <scope>NUCLEOTIDE SEQUENCE [LARGE SCALE GENOMIC DNA]</scope>
    <source>
        <strain evidence="3 4">DSM 2626</strain>
    </source>
</reference>
<name>A0A8E2W9F0_RHILI</name>
<protein>
    <submittedName>
        <fullName evidence="3">Tn3 transposase DDE domain-containing protein</fullName>
    </submittedName>
</protein>
<organism evidence="3 4">
    <name type="scientific">Rhizobium loti</name>
    <name type="common">Mesorhizobium loti</name>
    <dbReference type="NCBI Taxonomy" id="381"/>
    <lineage>
        <taxon>Bacteria</taxon>
        <taxon>Pseudomonadati</taxon>
        <taxon>Pseudomonadota</taxon>
        <taxon>Alphaproteobacteria</taxon>
        <taxon>Hyphomicrobiales</taxon>
        <taxon>Phyllobacteriaceae</taxon>
        <taxon>Mesorhizobium</taxon>
    </lineage>
</organism>
<evidence type="ECO:0000313" key="3">
    <source>
        <dbReference type="EMBL" id="PWJ87456.1"/>
    </source>
</evidence>
<evidence type="ECO:0000313" key="4">
    <source>
        <dbReference type="Proteomes" id="UP000245631"/>
    </source>
</evidence>
<comment type="caution">
    <text evidence="3">The sequence shown here is derived from an EMBL/GenBank/DDBJ whole genome shotgun (WGS) entry which is preliminary data.</text>
</comment>
<dbReference type="Pfam" id="PF01526">
    <property type="entry name" value="DDE_Tnp_Tn3"/>
    <property type="match status" value="1"/>
</dbReference>
<gene>
    <name evidence="3" type="ORF">C8D77_11632</name>
</gene>
<dbReference type="Proteomes" id="UP000245631">
    <property type="component" value="Unassembled WGS sequence"/>
</dbReference>
<sequence length="98" mass="10471">MTEWHVRYGGRGVMTYWHVEKGSTCIFSQLKRCSSSEVAAMIKGVLRHCTNVEIQGQYSTAAMARAPSAPLFAACSGSPAATPEGDRPAEAGAVRPAR</sequence>
<feature type="domain" description="Tn3 transposase DDE" evidence="2">
    <location>
        <begin position="1"/>
        <end position="59"/>
    </location>
</feature>
<dbReference type="InterPro" id="IPR002513">
    <property type="entry name" value="Tn3_Tnp_DDE_dom"/>
</dbReference>
<dbReference type="GO" id="GO:0004803">
    <property type="term" value="F:transposase activity"/>
    <property type="evidence" value="ECO:0007669"/>
    <property type="project" value="InterPro"/>
</dbReference>
<accession>A0A8E2W9F0</accession>
<dbReference type="AlphaFoldDB" id="A0A8E2W9F0"/>
<evidence type="ECO:0000259" key="2">
    <source>
        <dbReference type="Pfam" id="PF01526"/>
    </source>
</evidence>
<evidence type="ECO:0000256" key="1">
    <source>
        <dbReference type="SAM" id="MobiDB-lite"/>
    </source>
</evidence>
<dbReference type="GO" id="GO:0006313">
    <property type="term" value="P:DNA transposition"/>
    <property type="evidence" value="ECO:0007669"/>
    <property type="project" value="InterPro"/>
</dbReference>
<proteinExistence type="predicted"/>
<dbReference type="EMBL" id="QGGH01000016">
    <property type="protein sequence ID" value="PWJ87456.1"/>
    <property type="molecule type" value="Genomic_DNA"/>
</dbReference>